<comment type="caution">
    <text evidence="1">The sequence shown here is derived from an EMBL/GenBank/DDBJ whole genome shotgun (WGS) entry which is preliminary data.</text>
</comment>
<keyword evidence="2" id="KW-1185">Reference proteome</keyword>
<evidence type="ECO:0000313" key="1">
    <source>
        <dbReference type="EMBL" id="KAL3368405.1"/>
    </source>
</evidence>
<name>A0ABD2UHZ3_9SOLN</name>
<dbReference type="AlphaFoldDB" id="A0ABD2UHZ3"/>
<reference evidence="1 2" key="1">
    <citation type="submission" date="2024-05" db="EMBL/GenBank/DDBJ databases">
        <title>De novo assembly of an allotetraploid wild potato.</title>
        <authorList>
            <person name="Hosaka A.J."/>
        </authorList>
    </citation>
    <scope>NUCLEOTIDE SEQUENCE [LARGE SCALE GENOMIC DNA]</scope>
    <source>
        <tissue evidence="1">Young leaves</tissue>
    </source>
</reference>
<dbReference type="Proteomes" id="UP001627284">
    <property type="component" value="Unassembled WGS sequence"/>
</dbReference>
<evidence type="ECO:0000313" key="2">
    <source>
        <dbReference type="Proteomes" id="UP001627284"/>
    </source>
</evidence>
<organism evidence="1 2">
    <name type="scientific">Solanum stoloniferum</name>
    <dbReference type="NCBI Taxonomy" id="62892"/>
    <lineage>
        <taxon>Eukaryota</taxon>
        <taxon>Viridiplantae</taxon>
        <taxon>Streptophyta</taxon>
        <taxon>Embryophyta</taxon>
        <taxon>Tracheophyta</taxon>
        <taxon>Spermatophyta</taxon>
        <taxon>Magnoliopsida</taxon>
        <taxon>eudicotyledons</taxon>
        <taxon>Gunneridae</taxon>
        <taxon>Pentapetalae</taxon>
        <taxon>asterids</taxon>
        <taxon>lamiids</taxon>
        <taxon>Solanales</taxon>
        <taxon>Solanaceae</taxon>
        <taxon>Solanoideae</taxon>
        <taxon>Solaneae</taxon>
        <taxon>Solanum</taxon>
    </lineage>
</organism>
<protein>
    <recommendedName>
        <fullName evidence="3">BZIP domain-containing protein</fullName>
    </recommendedName>
</protein>
<sequence>MFLSELTGFHSINNHYDFNSDLSFLNSLFSSSKFGFPLSHQSFWSILLKIFFKLPISTDLSILSVSMDKKVIPPPSSSQEKACQYSTDRASIINNRRRSIYKQLSSDKKEALLLQRRTRYQQLRNKNLLGGSPTPLPTVQLQFTGQKGLAITDIPPHPETGDTSCVDTSAVVSGKAKDMIGCLSIFEVGSTSAAPVKQHSPIAITVTTKGSASLAHQQYDPKAITDKNNGTQRILLTKQQKEKTHMQSIEEEIQASMSSFGDSNFWCCGIYISWRTNSPFTFQNSN</sequence>
<dbReference type="EMBL" id="JBJKTR010000005">
    <property type="protein sequence ID" value="KAL3368405.1"/>
    <property type="molecule type" value="Genomic_DNA"/>
</dbReference>
<proteinExistence type="predicted"/>
<evidence type="ECO:0008006" key="3">
    <source>
        <dbReference type="Google" id="ProtNLM"/>
    </source>
</evidence>
<accession>A0ABD2UHZ3</accession>
<gene>
    <name evidence="1" type="ORF">AABB24_009320</name>
</gene>